<organism evidence="2">
    <name type="scientific">Stygiella incarcerata</name>
    <dbReference type="NCBI Taxonomy" id="1712417"/>
    <lineage>
        <taxon>Eukaryota</taxon>
        <taxon>Discoba</taxon>
        <taxon>Jakobida</taxon>
        <taxon>Andalucina</taxon>
        <taxon>Stygiellidae</taxon>
        <taxon>Stygiella</taxon>
    </lineage>
</organism>
<dbReference type="EMBL" id="KP258198">
    <property type="protein sequence ID" value="AKB90677.1"/>
    <property type="molecule type" value="mRNA"/>
</dbReference>
<dbReference type="GO" id="GO:0051301">
    <property type="term" value="P:cell division"/>
    <property type="evidence" value="ECO:0007669"/>
    <property type="project" value="InterPro"/>
</dbReference>
<dbReference type="SUPFAM" id="SSF55229">
    <property type="entry name" value="Cell division protein MinE topological specificity domain"/>
    <property type="match status" value="1"/>
</dbReference>
<dbReference type="NCBIfam" id="NF001422">
    <property type="entry name" value="PRK00296.1"/>
    <property type="match status" value="1"/>
</dbReference>
<dbReference type="InterPro" id="IPR036707">
    <property type="entry name" value="MinE_sf"/>
</dbReference>
<evidence type="ECO:0000313" key="2">
    <source>
        <dbReference type="EMBL" id="AKB90677.1"/>
    </source>
</evidence>
<name>A0A0E3SU93_9EUKA</name>
<evidence type="ECO:0000256" key="1">
    <source>
        <dbReference type="ARBA" id="ARBA00008168"/>
    </source>
</evidence>
<dbReference type="Gene3D" id="3.30.1070.10">
    <property type="entry name" value="Cell division topological specificity factor MinE"/>
    <property type="match status" value="1"/>
</dbReference>
<proteinExistence type="evidence at transcript level"/>
<dbReference type="InterPro" id="IPR005527">
    <property type="entry name" value="MinE"/>
</dbReference>
<dbReference type="NCBIfam" id="TIGR01215">
    <property type="entry name" value="minE"/>
    <property type="match status" value="1"/>
</dbReference>
<dbReference type="Pfam" id="PF03776">
    <property type="entry name" value="MinE"/>
    <property type="match status" value="1"/>
</dbReference>
<protein>
    <submittedName>
        <fullName evidence="2">Mitochondrial MinE</fullName>
    </submittedName>
</protein>
<reference evidence="2" key="1">
    <citation type="journal article" date="2015" name="Proc. Natl. Acad. Sci. U.S.A.">
        <title>An ancestral bacterial division system is widespread in eukaryotic mitochondria.</title>
        <authorList>
            <person name="Leger M.M."/>
            <person name="Petru M."/>
            <person name="Zarsky V."/>
            <person name="Eme L."/>
            <person name="Vlcek C."/>
            <person name="Harding T."/>
            <person name="Lang B.F."/>
            <person name="Elias M."/>
            <person name="Dolezal P."/>
            <person name="Roger A.J."/>
        </authorList>
    </citation>
    <scope>NUCLEOTIDE SEQUENCE</scope>
</reference>
<dbReference type="AlphaFoldDB" id="A0A0E3SU93"/>
<comment type="similarity">
    <text evidence="1">Belongs to the MinE family.</text>
</comment>
<accession>A0A0E3SU93</accession>
<sequence>MGFLSKLFGGGKSTAVAESVVKSASVAKDRLHIILASQRALHRLEHLNVADLQSEIMNTIQKYVTVDAEKATLSIRREGVLDVFELQVPLS</sequence>